<reference evidence="1" key="3">
    <citation type="submission" date="2025-09" db="UniProtKB">
        <authorList>
            <consortium name="Ensembl"/>
        </authorList>
    </citation>
    <scope>IDENTIFICATION</scope>
</reference>
<evidence type="ECO:0000313" key="1">
    <source>
        <dbReference type="Ensembl" id="ENSGWIP00000037050.1"/>
    </source>
</evidence>
<protein>
    <submittedName>
        <fullName evidence="1">Uncharacterized protein</fullName>
    </submittedName>
</protein>
<proteinExistence type="predicted"/>
<dbReference type="Proteomes" id="UP000694680">
    <property type="component" value="Chromosome 17"/>
</dbReference>
<accession>A0A8C5GZH9</accession>
<reference evidence="1" key="2">
    <citation type="submission" date="2025-08" db="UniProtKB">
        <authorList>
            <consortium name="Ensembl"/>
        </authorList>
    </citation>
    <scope>IDENTIFICATION</scope>
</reference>
<sequence length="109" mass="12742">MKSIQNKIKVINYLTYFKTYLLISRVSMSRPKQLHFLPLPLPIYQKPRLYFSAHASWNITRLHRVVLIYVYGSGSLLAGCTRRSFPFVKGSVGGRRGLYTLMYMNDHQQ</sequence>
<dbReference type="Ensembl" id="ENSGWIT00000040353.1">
    <property type="protein sequence ID" value="ENSGWIP00000037050.1"/>
    <property type="gene ID" value="ENSGWIG00000019039.1"/>
</dbReference>
<evidence type="ECO:0000313" key="2">
    <source>
        <dbReference type="Proteomes" id="UP000694680"/>
    </source>
</evidence>
<reference evidence="1" key="1">
    <citation type="submission" date="2020-06" db="EMBL/GenBank/DDBJ databases">
        <authorList>
            <consortium name="Wellcome Sanger Institute Data Sharing"/>
        </authorList>
    </citation>
    <scope>NUCLEOTIDE SEQUENCE [LARGE SCALE GENOMIC DNA]</scope>
</reference>
<keyword evidence="2" id="KW-1185">Reference proteome</keyword>
<name>A0A8C5GZH9_GOUWI</name>
<organism evidence="1 2">
    <name type="scientific">Gouania willdenowi</name>
    <name type="common">Blunt-snouted clingfish</name>
    <name type="synonym">Lepadogaster willdenowi</name>
    <dbReference type="NCBI Taxonomy" id="441366"/>
    <lineage>
        <taxon>Eukaryota</taxon>
        <taxon>Metazoa</taxon>
        <taxon>Chordata</taxon>
        <taxon>Craniata</taxon>
        <taxon>Vertebrata</taxon>
        <taxon>Euteleostomi</taxon>
        <taxon>Actinopterygii</taxon>
        <taxon>Neopterygii</taxon>
        <taxon>Teleostei</taxon>
        <taxon>Neoteleostei</taxon>
        <taxon>Acanthomorphata</taxon>
        <taxon>Ovalentaria</taxon>
        <taxon>Blenniimorphae</taxon>
        <taxon>Blenniiformes</taxon>
        <taxon>Gobiesocoidei</taxon>
        <taxon>Gobiesocidae</taxon>
        <taxon>Gobiesocinae</taxon>
        <taxon>Gouania</taxon>
    </lineage>
</organism>
<dbReference type="AlphaFoldDB" id="A0A8C5GZH9"/>